<accession>A0AAE1WIG5</accession>
<keyword evidence="2" id="KW-0858">Xylan degradation</keyword>
<dbReference type="InterPro" id="IPR008979">
    <property type="entry name" value="Galactose-bd-like_sf"/>
</dbReference>
<dbReference type="AlphaFoldDB" id="A0AAE1WIG5"/>
<reference evidence="10" key="1">
    <citation type="submission" date="2020-06" db="EMBL/GenBank/DDBJ databases">
        <authorList>
            <person name="Li T."/>
            <person name="Hu X."/>
            <person name="Zhang T."/>
            <person name="Song X."/>
            <person name="Zhang H."/>
            <person name="Dai N."/>
            <person name="Sheng W."/>
            <person name="Hou X."/>
            <person name="Wei L."/>
        </authorList>
    </citation>
    <scope>NUCLEOTIDE SEQUENCE</scope>
    <source>
        <strain evidence="10">K16</strain>
        <tissue evidence="10">Leaf</tissue>
    </source>
</reference>
<reference evidence="10" key="2">
    <citation type="journal article" date="2024" name="Plant">
        <title>Genomic evolution and insights into agronomic trait innovations of Sesamum species.</title>
        <authorList>
            <person name="Miao H."/>
            <person name="Wang L."/>
            <person name="Qu L."/>
            <person name="Liu H."/>
            <person name="Sun Y."/>
            <person name="Le M."/>
            <person name="Wang Q."/>
            <person name="Wei S."/>
            <person name="Zheng Y."/>
            <person name="Lin W."/>
            <person name="Duan Y."/>
            <person name="Cao H."/>
            <person name="Xiong S."/>
            <person name="Wang X."/>
            <person name="Wei L."/>
            <person name="Li C."/>
            <person name="Ma Q."/>
            <person name="Ju M."/>
            <person name="Zhao R."/>
            <person name="Li G."/>
            <person name="Mu C."/>
            <person name="Tian Q."/>
            <person name="Mei H."/>
            <person name="Zhang T."/>
            <person name="Gao T."/>
            <person name="Zhang H."/>
        </authorList>
    </citation>
    <scope>NUCLEOTIDE SEQUENCE</scope>
    <source>
        <strain evidence="10">K16</strain>
    </source>
</reference>
<dbReference type="SUPFAM" id="SSF49785">
    <property type="entry name" value="Galactose-binding domain-like"/>
    <property type="match status" value="3"/>
</dbReference>
<evidence type="ECO:0000256" key="5">
    <source>
        <dbReference type="ARBA" id="ARBA00023277"/>
    </source>
</evidence>
<dbReference type="FunFam" id="3.20.20.80:FF:000104">
    <property type="entry name" value="Endo-1,4-beta-xylanase A"/>
    <property type="match status" value="1"/>
</dbReference>
<dbReference type="InterPro" id="IPR044846">
    <property type="entry name" value="GH10"/>
</dbReference>
<feature type="active site" description="Nucleophile" evidence="8">
    <location>
        <position position="964"/>
    </location>
</feature>
<evidence type="ECO:0000256" key="7">
    <source>
        <dbReference type="ARBA" id="ARBA00023326"/>
    </source>
</evidence>
<evidence type="ECO:0000256" key="8">
    <source>
        <dbReference type="PROSITE-ProRule" id="PRU10061"/>
    </source>
</evidence>
<dbReference type="Gene3D" id="3.20.20.80">
    <property type="entry name" value="Glycosidases"/>
    <property type="match status" value="1"/>
</dbReference>
<dbReference type="SMART" id="SM00633">
    <property type="entry name" value="Glyco_10"/>
    <property type="match status" value="1"/>
</dbReference>
<dbReference type="GO" id="GO:0031176">
    <property type="term" value="F:endo-1,4-beta-xylanase activity"/>
    <property type="evidence" value="ECO:0007669"/>
    <property type="project" value="UniProtKB-ARBA"/>
</dbReference>
<dbReference type="Pfam" id="PF02018">
    <property type="entry name" value="CBM_4_9"/>
    <property type="match status" value="3"/>
</dbReference>
<evidence type="ECO:0000256" key="2">
    <source>
        <dbReference type="ARBA" id="ARBA00022651"/>
    </source>
</evidence>
<dbReference type="PANTHER" id="PTHR31490:SF1">
    <property type="entry name" value="ENDO-1,4-BETA-XYLANASE 1"/>
    <property type="match status" value="1"/>
</dbReference>
<sequence length="1120" mass="123921">MIYLEGPSPGNDLLIRSVVVTCTSSDKSDSESTGLLCDDNENIIQNPRFDDGVNRLCGRCCKIALHDSDGKVLHMSGKVVESIENCTEIGDEIQQEIMGRVRKKPTYVGRLCYFSGWLTIIVKLAKLAREESSYGSFRNFVVSSKHVVRMVKEAPSASQTPGRRMTPIVSRRVQESSEIRVRGNLQDKRQESLIREMQAEGTLYIQGSRDIMEKPSTSNVNGSVQSELNEEVKDSISSSATNIILNHDFSGGLHLWHPNCCNGFVVPSDSGHPQWLSSKLRGPFAVITNRTECWQGLEQDITDRVSAGSTYTVGAWVGISGALGAVADVQATLKIEYQDSSVNYLFIGKTSASMDRWEKSQSTGSLCDDNENIIQNPRFDDGLNSWSGRGCKIVLHDSMADGKVLPMSGKFFASTENRTQNWNGIQQEITGRVQRKLAYEVVAAVRIFGNNVSSSDVRATLWVQAADQREQYIGIGSVQATDKDWVQLQGKFLLNGSPSKVVIYLEGPPPGTDILLDNFVVKHAGKAPPASPPAIENAAFGVNIISNSNLSDGTNGWFPLGNCTLSVSNGSPHILPPMAADSLGPHEPLSGRYILVTNRTQTWMGPAQMITDKIQLYLTYQVSAWIRIGTGATKPQGVNVALGVDGQWVNGGQVEINDDKWHEIGGSFRIEKQPAKVMVYVQGPDAGVDLMVAGLQIFPVDRHTRFRHLKVQTEKIRKRNVILKFTASDPGSLVGTFVKIRQTQNSFPFGSCVMRTNIDNEDFVDFFSKNFNWTVFGNELKWYWTEPQQGNFNYKDADELLNLCTSHNIQLRGHCIFWEVEGAVQSWVRALSKNDLMSAVQNRLTGLLTRYKGKFKHYDVNNEMLHGSFFQDHLGKDIRVNMFKTANQLDPSATLFVNDYHIEDGCDSRSSPEKYIQHILDLQEQGAPVGGIGIQGHIDSPVGPIVCSALDKLGILGLPIWFTELDVSSNNEYVRADDLEVMLREAFAHPAVDGVMLWGFWELFMSRDNAHLVNAEGDLNEAGKRYLALKQEWLSRAHGHIDGQGQFEFRGFHGSYEVEVVGASTKKVAKTFVVDQGVDPLDHHKSVVVKVHSSWDCETSIAACIVGGLGSCNDVSSVCF</sequence>
<evidence type="ECO:0000256" key="6">
    <source>
        <dbReference type="ARBA" id="ARBA00023295"/>
    </source>
</evidence>
<dbReference type="Pfam" id="PF00331">
    <property type="entry name" value="Glyco_hydro_10"/>
    <property type="match status" value="1"/>
</dbReference>
<dbReference type="GO" id="GO:0045493">
    <property type="term" value="P:xylan catabolic process"/>
    <property type="evidence" value="ECO:0007669"/>
    <property type="project" value="UniProtKB-KW"/>
</dbReference>
<comment type="similarity">
    <text evidence="1">Belongs to the glycosyl hydrolase 10 (cellulase F) family.</text>
</comment>
<dbReference type="Proteomes" id="UP001289374">
    <property type="component" value="Unassembled WGS sequence"/>
</dbReference>
<keyword evidence="5" id="KW-0119">Carbohydrate metabolism</keyword>
<protein>
    <submittedName>
        <fullName evidence="10">Endo-1,4-beta-xylanase 1</fullName>
    </submittedName>
</protein>
<keyword evidence="3" id="KW-0677">Repeat</keyword>
<dbReference type="SUPFAM" id="SSF51445">
    <property type="entry name" value="(Trans)glycosidases"/>
    <property type="match status" value="1"/>
</dbReference>
<keyword evidence="11" id="KW-1185">Reference proteome</keyword>
<evidence type="ECO:0000313" key="11">
    <source>
        <dbReference type="Proteomes" id="UP001289374"/>
    </source>
</evidence>
<name>A0AAE1WIG5_9LAMI</name>
<dbReference type="Gene3D" id="2.60.120.260">
    <property type="entry name" value="Galactose-binding domain-like"/>
    <property type="match status" value="3"/>
</dbReference>
<dbReference type="InterPro" id="IPR003305">
    <property type="entry name" value="CenC_carb-bd"/>
</dbReference>
<keyword evidence="6" id="KW-0326">Glycosidase</keyword>
<dbReference type="InterPro" id="IPR017853">
    <property type="entry name" value="GH"/>
</dbReference>
<dbReference type="EMBL" id="JACGWL010000010">
    <property type="protein sequence ID" value="KAK4393796.1"/>
    <property type="molecule type" value="Genomic_DNA"/>
</dbReference>
<proteinExistence type="inferred from homology"/>
<dbReference type="PROSITE" id="PS51760">
    <property type="entry name" value="GH10_2"/>
    <property type="match status" value="1"/>
</dbReference>
<comment type="caution">
    <text evidence="10">The sequence shown here is derived from an EMBL/GenBank/DDBJ whole genome shotgun (WGS) entry which is preliminary data.</text>
</comment>
<gene>
    <name evidence="10" type="ORF">Sango_1850400</name>
</gene>
<organism evidence="10 11">
    <name type="scientific">Sesamum angolense</name>
    <dbReference type="NCBI Taxonomy" id="2727404"/>
    <lineage>
        <taxon>Eukaryota</taxon>
        <taxon>Viridiplantae</taxon>
        <taxon>Streptophyta</taxon>
        <taxon>Embryophyta</taxon>
        <taxon>Tracheophyta</taxon>
        <taxon>Spermatophyta</taxon>
        <taxon>Magnoliopsida</taxon>
        <taxon>eudicotyledons</taxon>
        <taxon>Gunneridae</taxon>
        <taxon>Pentapetalae</taxon>
        <taxon>asterids</taxon>
        <taxon>lamiids</taxon>
        <taxon>Lamiales</taxon>
        <taxon>Pedaliaceae</taxon>
        <taxon>Sesamum</taxon>
    </lineage>
</organism>
<evidence type="ECO:0000256" key="1">
    <source>
        <dbReference type="ARBA" id="ARBA00007495"/>
    </source>
</evidence>
<dbReference type="PRINTS" id="PR00134">
    <property type="entry name" value="GLHYDRLASE10"/>
</dbReference>
<dbReference type="PANTHER" id="PTHR31490">
    <property type="entry name" value="GLYCOSYL HYDROLASE"/>
    <property type="match status" value="1"/>
</dbReference>
<dbReference type="FunFam" id="2.60.120.260:FF:000103">
    <property type="entry name" value="Glycosyl hydrolase family 10 protein"/>
    <property type="match status" value="1"/>
</dbReference>
<evidence type="ECO:0000256" key="3">
    <source>
        <dbReference type="ARBA" id="ARBA00022737"/>
    </source>
</evidence>
<dbReference type="InterPro" id="IPR001000">
    <property type="entry name" value="GH10_dom"/>
</dbReference>
<keyword evidence="4" id="KW-0378">Hydrolase</keyword>
<feature type="domain" description="GH10" evidence="9">
    <location>
        <begin position="734"/>
        <end position="1029"/>
    </location>
</feature>
<evidence type="ECO:0000259" key="9">
    <source>
        <dbReference type="PROSITE" id="PS51760"/>
    </source>
</evidence>
<dbReference type="PROSITE" id="PS00591">
    <property type="entry name" value="GH10_1"/>
    <property type="match status" value="1"/>
</dbReference>
<keyword evidence="7" id="KW-0624">Polysaccharide degradation</keyword>
<evidence type="ECO:0000256" key="4">
    <source>
        <dbReference type="ARBA" id="ARBA00022801"/>
    </source>
</evidence>
<evidence type="ECO:0000313" key="10">
    <source>
        <dbReference type="EMBL" id="KAK4393796.1"/>
    </source>
</evidence>
<dbReference type="InterPro" id="IPR031158">
    <property type="entry name" value="GH10_AS"/>
</dbReference>